<evidence type="ECO:0000313" key="1">
    <source>
        <dbReference type="EMBL" id="OOM75204.1"/>
    </source>
</evidence>
<reference evidence="1 2" key="1">
    <citation type="submission" date="2016-05" db="EMBL/GenBank/DDBJ databases">
        <title>Microbial solvent formation.</title>
        <authorList>
            <person name="Poehlein A."/>
            <person name="Montoya Solano J.D."/>
            <person name="Flitsch S."/>
            <person name="Krabben P."/>
            <person name="Duerre P."/>
            <person name="Daniel R."/>
        </authorList>
    </citation>
    <scope>NUCLEOTIDE SEQUENCE [LARGE SCALE GENOMIC DNA]</scope>
    <source>
        <strain evidence="1 2">DSM 2619</strain>
    </source>
</reference>
<protein>
    <recommendedName>
        <fullName evidence="3">Normocyte-binding protein</fullName>
    </recommendedName>
</protein>
<evidence type="ECO:0008006" key="3">
    <source>
        <dbReference type="Google" id="ProtNLM"/>
    </source>
</evidence>
<dbReference type="AlphaFoldDB" id="A0A1S8TC82"/>
<dbReference type="EMBL" id="LZZM01000189">
    <property type="protein sequence ID" value="OOM75204.1"/>
    <property type="molecule type" value="Genomic_DNA"/>
</dbReference>
<dbReference type="RefSeq" id="WP_077848473.1">
    <property type="nucleotide sequence ID" value="NZ_LZZM01000189.1"/>
</dbReference>
<comment type="caution">
    <text evidence="1">The sequence shown here is derived from an EMBL/GenBank/DDBJ whole genome shotgun (WGS) entry which is preliminary data.</text>
</comment>
<evidence type="ECO:0000313" key="2">
    <source>
        <dbReference type="Proteomes" id="UP000190890"/>
    </source>
</evidence>
<dbReference type="STRING" id="29367.CLPUN_34450"/>
<dbReference type="OrthoDB" id="1661761at2"/>
<sequence length="428" mass="51022">MDDRIYEKLNEVKDLNDRVLLKQIMNSVFESLEQYSKDRLYELEKRVFNEVPYIKEKYNIYSSIVKRDKLDITDKFLHPMLYEDTEEKVYDTLEILKTLENNEPKNMFKVFLKCDYLIVKEFLKNNSNIKGVIETNKKVHEAYFKVAENKKYTNKICKIYKSFINSNIAWTTINNPYINKIADVVLVGCEDKIEDDEEIVKIEVDFGECNKYVEYDMVPIWNVKEIRLKSDGYPTPCIDRINYEHNVSIGKEGKHNGYLVDYKNPHINFVTFTKESIVITSAADIDTTVFWNFWCIVSPNERQNEKYQYELMTNEVNMNFANKLAFQKPYAIKTKMELARVINSFNVSKYLIFKEFKLQEGYSEELKQTYEVNDFIIDEIRDENIKKVLILYFEPVNKRSYLNKDILSFLVSEIQYLYPEYECEGKLT</sequence>
<name>A0A1S8TC82_9CLOT</name>
<accession>A0A1S8TC82</accession>
<dbReference type="Proteomes" id="UP000190890">
    <property type="component" value="Unassembled WGS sequence"/>
</dbReference>
<gene>
    <name evidence="1" type="ORF">CLPUN_34450</name>
</gene>
<keyword evidence="2" id="KW-1185">Reference proteome</keyword>
<proteinExistence type="predicted"/>
<organism evidence="1 2">
    <name type="scientific">Clostridium puniceum</name>
    <dbReference type="NCBI Taxonomy" id="29367"/>
    <lineage>
        <taxon>Bacteria</taxon>
        <taxon>Bacillati</taxon>
        <taxon>Bacillota</taxon>
        <taxon>Clostridia</taxon>
        <taxon>Eubacteriales</taxon>
        <taxon>Clostridiaceae</taxon>
        <taxon>Clostridium</taxon>
    </lineage>
</organism>